<dbReference type="GO" id="GO:0004109">
    <property type="term" value="F:coproporphyrinogen oxidase activity"/>
    <property type="evidence" value="ECO:0007669"/>
    <property type="project" value="InterPro"/>
</dbReference>
<dbReference type="GO" id="GO:0006779">
    <property type="term" value="P:porphyrin-containing compound biosynthetic process"/>
    <property type="evidence" value="ECO:0007669"/>
    <property type="project" value="InterPro"/>
</dbReference>
<dbReference type="GO" id="GO:0046872">
    <property type="term" value="F:metal ion binding"/>
    <property type="evidence" value="ECO:0007669"/>
    <property type="project" value="UniProtKB-UniRule"/>
</dbReference>
<keyword evidence="2" id="KW-0349">Heme</keyword>
<keyword evidence="2" id="KW-0949">S-adenosyl-L-methionine</keyword>
<proteinExistence type="inferred from homology"/>
<keyword evidence="5" id="KW-1185">Reference proteome</keyword>
<dbReference type="InterPro" id="IPR034505">
    <property type="entry name" value="Coproporphyrinogen-III_oxidase"/>
</dbReference>
<dbReference type="Proteomes" id="UP000199041">
    <property type="component" value="Unassembled WGS sequence"/>
</dbReference>
<dbReference type="InterPro" id="IPR023404">
    <property type="entry name" value="rSAM_horseshoe"/>
</dbReference>
<name>A0A1H3W0T8_9BACT</name>
<comment type="function">
    <text evidence="2">Probably acts as a heme chaperone, transferring heme to an unknown acceptor. Binds one molecule of heme per monomer, possibly covalently. Binds 1 [4Fe-4S] cluster. The cluster is coordinated with 3 cysteines and an exchangeable S-adenosyl-L-methionine.</text>
</comment>
<gene>
    <name evidence="4" type="ORF">SAMN05192529_10237</name>
</gene>
<keyword evidence="2" id="KW-0004">4Fe-4S</keyword>
<protein>
    <recommendedName>
        <fullName evidence="2">Heme chaperone HemW</fullName>
    </recommendedName>
</protein>
<evidence type="ECO:0000256" key="1">
    <source>
        <dbReference type="ARBA" id="ARBA00006100"/>
    </source>
</evidence>
<accession>A0A1H3W0T8</accession>
<keyword evidence="2" id="KW-0479">Metal-binding</keyword>
<feature type="domain" description="Radical SAM core" evidence="3">
    <location>
        <begin position="1"/>
        <end position="211"/>
    </location>
</feature>
<dbReference type="InterPro" id="IPR058240">
    <property type="entry name" value="rSAM_sf"/>
</dbReference>
<dbReference type="InterPro" id="IPR010723">
    <property type="entry name" value="HemN_C"/>
</dbReference>
<dbReference type="NCBIfam" id="TIGR00539">
    <property type="entry name" value="hemN_rel"/>
    <property type="match status" value="1"/>
</dbReference>
<evidence type="ECO:0000259" key="3">
    <source>
        <dbReference type="PROSITE" id="PS51918"/>
    </source>
</evidence>
<dbReference type="InterPro" id="IPR004559">
    <property type="entry name" value="HemW-like"/>
</dbReference>
<dbReference type="AlphaFoldDB" id="A0A1H3W0T8"/>
<dbReference type="Gene3D" id="3.80.30.20">
    <property type="entry name" value="tm_1862 like domain"/>
    <property type="match status" value="1"/>
</dbReference>
<comment type="subcellular location">
    <subcellularLocation>
        <location evidence="2">Cytoplasm</location>
    </subcellularLocation>
</comment>
<evidence type="ECO:0000256" key="2">
    <source>
        <dbReference type="RuleBase" id="RU364116"/>
    </source>
</evidence>
<dbReference type="GO" id="GO:0005737">
    <property type="term" value="C:cytoplasm"/>
    <property type="evidence" value="ECO:0007669"/>
    <property type="project" value="UniProtKB-SubCell"/>
</dbReference>
<dbReference type="STRING" id="551991.SAMN05192529_10237"/>
<keyword evidence="2" id="KW-0408">Iron</keyword>
<dbReference type="GO" id="GO:0051539">
    <property type="term" value="F:4 iron, 4 sulfur cluster binding"/>
    <property type="evidence" value="ECO:0007669"/>
    <property type="project" value="UniProtKB-UniRule"/>
</dbReference>
<dbReference type="EMBL" id="FNQY01000002">
    <property type="protein sequence ID" value="SDZ80666.1"/>
    <property type="molecule type" value="Genomic_DNA"/>
</dbReference>
<dbReference type="InterPro" id="IPR006638">
    <property type="entry name" value="Elp3/MiaA/NifB-like_rSAM"/>
</dbReference>
<dbReference type="SMART" id="SM00729">
    <property type="entry name" value="Elp3"/>
    <property type="match status" value="1"/>
</dbReference>
<comment type="similarity">
    <text evidence="1">Belongs to the anaerobic coproporphyrinogen-III oxidase family. HemW subfamily.</text>
</comment>
<keyword evidence="2" id="KW-0143">Chaperone</keyword>
<keyword evidence="2" id="KW-0963">Cytoplasm</keyword>
<sequence length="355" mass="39820">MVDSILLEARYRKDFFQQAPADTLILKTPPTISTIYFGGGTPSILPGDWIIQLIQTIKDLYPVEPAAEITLEANPDDITPNALEQWQTAGVNRLSIGVQSFIQEDLKWMNRAHTTSQAGNSVILAQQAGLSNISLDLIYGTPYLTDSLWLDNLKKANDLGVDHLSAYALTVEPRTALFKLIERGKIPPVDPEKQSRHFDLLMDWAGQNGFEHYEISNLSRPGHKSRHNSSYWQGLPYLGLGPSAHSYDGDVTRSWNIESNPLYIKILKQGNLALTEEKLSLENSINEMIMIQLRMLTGLDLLSFEQRFGKAAKDKLLELAEPAITSGQVICLQDHLRLTRKGKHFADHIAMELFV</sequence>
<dbReference type="InterPro" id="IPR007197">
    <property type="entry name" value="rSAM"/>
</dbReference>
<dbReference type="PANTHER" id="PTHR13932:SF5">
    <property type="entry name" value="RADICAL S-ADENOSYL METHIONINE DOMAIN-CONTAINING PROTEIN 1, MITOCHONDRIAL"/>
    <property type="match status" value="1"/>
</dbReference>
<dbReference type="SUPFAM" id="SSF102114">
    <property type="entry name" value="Radical SAM enzymes"/>
    <property type="match status" value="1"/>
</dbReference>
<dbReference type="Pfam" id="PF06969">
    <property type="entry name" value="HemN_C"/>
    <property type="match status" value="1"/>
</dbReference>
<evidence type="ECO:0000313" key="5">
    <source>
        <dbReference type="Proteomes" id="UP000199041"/>
    </source>
</evidence>
<keyword evidence="2" id="KW-0411">Iron-sulfur</keyword>
<dbReference type="PROSITE" id="PS51918">
    <property type="entry name" value="RADICAL_SAM"/>
    <property type="match status" value="1"/>
</dbReference>
<dbReference type="Pfam" id="PF04055">
    <property type="entry name" value="Radical_SAM"/>
    <property type="match status" value="1"/>
</dbReference>
<reference evidence="4 5" key="1">
    <citation type="submission" date="2016-10" db="EMBL/GenBank/DDBJ databases">
        <authorList>
            <person name="de Groot N.N."/>
        </authorList>
    </citation>
    <scope>NUCLEOTIDE SEQUENCE [LARGE SCALE GENOMIC DNA]</scope>
    <source>
        <strain evidence="4 5">Vu-144</strain>
    </source>
</reference>
<dbReference type="PANTHER" id="PTHR13932">
    <property type="entry name" value="COPROPORPHYRINIGEN III OXIDASE"/>
    <property type="match status" value="1"/>
</dbReference>
<organism evidence="4 5">
    <name type="scientific">Arachidicoccus rhizosphaerae</name>
    <dbReference type="NCBI Taxonomy" id="551991"/>
    <lineage>
        <taxon>Bacteria</taxon>
        <taxon>Pseudomonadati</taxon>
        <taxon>Bacteroidota</taxon>
        <taxon>Chitinophagia</taxon>
        <taxon>Chitinophagales</taxon>
        <taxon>Chitinophagaceae</taxon>
        <taxon>Arachidicoccus</taxon>
    </lineage>
</organism>
<evidence type="ECO:0000313" key="4">
    <source>
        <dbReference type="EMBL" id="SDZ80666.1"/>
    </source>
</evidence>